<keyword evidence="3 4" id="KW-0460">Magnesium</keyword>
<evidence type="ECO:0000256" key="4">
    <source>
        <dbReference type="PIRSR" id="PIRSR015582-2"/>
    </source>
</evidence>
<evidence type="ECO:0000313" key="6">
    <source>
        <dbReference type="Proteomes" id="UP000502699"/>
    </source>
</evidence>
<dbReference type="PANTHER" id="PTHR32308">
    <property type="entry name" value="LYASE BETA SUBUNIT, PUTATIVE (AFU_ORTHOLOGUE AFUA_4G13030)-RELATED"/>
    <property type="match status" value="1"/>
</dbReference>
<dbReference type="Proteomes" id="UP000502699">
    <property type="component" value="Chromosome"/>
</dbReference>
<dbReference type="PANTHER" id="PTHR32308:SF10">
    <property type="entry name" value="CITRATE LYASE SUBUNIT BETA"/>
    <property type="match status" value="1"/>
</dbReference>
<dbReference type="GO" id="GO:0000287">
    <property type="term" value="F:magnesium ion binding"/>
    <property type="evidence" value="ECO:0007669"/>
    <property type="project" value="TreeGrafter"/>
</dbReference>
<organism evidence="5 6">
    <name type="scientific">Caldichromatium japonicum</name>
    <dbReference type="NCBI Taxonomy" id="2699430"/>
    <lineage>
        <taxon>Bacteria</taxon>
        <taxon>Pseudomonadati</taxon>
        <taxon>Pseudomonadota</taxon>
        <taxon>Gammaproteobacteria</taxon>
        <taxon>Chromatiales</taxon>
        <taxon>Chromatiaceae</taxon>
        <taxon>Caldichromatium</taxon>
    </lineage>
</organism>
<dbReference type="KEGG" id="cjap:GWK36_12870"/>
<evidence type="ECO:0000256" key="2">
    <source>
        <dbReference type="ARBA" id="ARBA00022723"/>
    </source>
</evidence>
<dbReference type="Pfam" id="PF15617">
    <property type="entry name" value="C-C_Bond_Lyase"/>
    <property type="match status" value="1"/>
</dbReference>
<evidence type="ECO:0000256" key="3">
    <source>
        <dbReference type="ARBA" id="ARBA00022842"/>
    </source>
</evidence>
<dbReference type="InterPro" id="IPR039480">
    <property type="entry name" value="C-C_Bond_Lyase-like"/>
</dbReference>
<dbReference type="RefSeq" id="WP_166271670.1">
    <property type="nucleotide sequence ID" value="NZ_CP048029.1"/>
</dbReference>
<comment type="cofactor">
    <cofactor evidence="1">
        <name>Mg(2+)</name>
        <dbReference type="ChEBI" id="CHEBI:18420"/>
    </cofactor>
</comment>
<name>A0A6G7VFG3_9GAMM</name>
<dbReference type="PIRSF" id="PIRSF015582">
    <property type="entry name" value="Cit_lyase_B"/>
    <property type="match status" value="1"/>
</dbReference>
<keyword evidence="6" id="KW-1185">Reference proteome</keyword>
<feature type="binding site" evidence="4">
    <location>
        <position position="159"/>
    </location>
    <ligand>
        <name>Mg(2+)</name>
        <dbReference type="ChEBI" id="CHEBI:18420"/>
    </ligand>
</feature>
<dbReference type="GO" id="GO:0006107">
    <property type="term" value="P:oxaloacetate metabolic process"/>
    <property type="evidence" value="ECO:0007669"/>
    <property type="project" value="TreeGrafter"/>
</dbReference>
<dbReference type="AlphaFoldDB" id="A0A6G7VFG3"/>
<dbReference type="Gene3D" id="3.20.20.60">
    <property type="entry name" value="Phosphoenolpyruvate-binding domains"/>
    <property type="match status" value="1"/>
</dbReference>
<sequence length="297" mass="33631">MLEAYRLGASLYVPVTHRDLLAIANGERWPNLRSVIFCTEDAVAPQALAAGLENLRLCLEGLRPCPGLMRFVRVRTPELIDWLLRLPGVEYLTGFVLPKFDLGNAERYLKRLNDSAHLYMPTLETRDAFEPMRMIALRDLLLERGYQARILALRIGGNDLLALLRLRRPRDRTLYRTPLGQTISQLVTIFKPYGFELTAPVFEHLDLPELLKKELQEDLAHGLCGKTAIHPSQVPLIEAAWQVASAELEVARQILCESERAVFKLSGSMCELATHRPWAEQILARSRSSMLGPELLD</sequence>
<dbReference type="EMBL" id="CP048029">
    <property type="protein sequence ID" value="QIK38724.1"/>
    <property type="molecule type" value="Genomic_DNA"/>
</dbReference>
<dbReference type="SUPFAM" id="SSF51621">
    <property type="entry name" value="Phosphoenolpyruvate/pyruvate domain"/>
    <property type="match status" value="1"/>
</dbReference>
<accession>A0A6G7VFG3</accession>
<evidence type="ECO:0000256" key="1">
    <source>
        <dbReference type="ARBA" id="ARBA00001946"/>
    </source>
</evidence>
<reference evidence="6" key="1">
    <citation type="submission" date="2020-01" db="EMBL/GenBank/DDBJ databases">
        <title>Caldichromatium gen. nov., sp. nov., a thermophilic purple sulfur bacterium member of the family Chromatiaceae isolated from Nakabusa hot spring, Japan.</title>
        <authorList>
            <person name="Saini M.K."/>
            <person name="Hanada S."/>
            <person name="Tank M."/>
        </authorList>
    </citation>
    <scope>NUCLEOTIDE SEQUENCE [LARGE SCALE GENOMIC DNA]</scope>
    <source>
        <strain evidence="6">No.7</strain>
    </source>
</reference>
<gene>
    <name evidence="5" type="ORF">GWK36_12870</name>
</gene>
<keyword evidence="5" id="KW-0456">Lyase</keyword>
<dbReference type="InterPro" id="IPR015813">
    <property type="entry name" value="Pyrv/PenolPyrv_kinase-like_dom"/>
</dbReference>
<dbReference type="InterPro" id="IPR040442">
    <property type="entry name" value="Pyrv_kinase-like_dom_sf"/>
</dbReference>
<protein>
    <submittedName>
        <fullName evidence="5">HpcH/HpaI aldolase/citrate lyase family protein</fullName>
    </submittedName>
</protein>
<dbReference type="GO" id="GO:0016829">
    <property type="term" value="F:lyase activity"/>
    <property type="evidence" value="ECO:0007669"/>
    <property type="project" value="UniProtKB-KW"/>
</dbReference>
<evidence type="ECO:0000313" key="5">
    <source>
        <dbReference type="EMBL" id="QIK38724.1"/>
    </source>
</evidence>
<proteinExistence type="predicted"/>
<keyword evidence="2 4" id="KW-0479">Metal-binding</keyword>
<dbReference type="InterPro" id="IPR011206">
    <property type="entry name" value="Citrate_lyase_beta/mcl1/mcl2"/>
</dbReference>